<dbReference type="Proteomes" id="UP000887565">
    <property type="component" value="Unplaced"/>
</dbReference>
<feature type="compositionally biased region" description="Low complexity" evidence="1">
    <location>
        <begin position="48"/>
        <end position="59"/>
    </location>
</feature>
<organism evidence="2 3">
    <name type="scientific">Romanomermis culicivorax</name>
    <name type="common">Nematode worm</name>
    <dbReference type="NCBI Taxonomy" id="13658"/>
    <lineage>
        <taxon>Eukaryota</taxon>
        <taxon>Metazoa</taxon>
        <taxon>Ecdysozoa</taxon>
        <taxon>Nematoda</taxon>
        <taxon>Enoplea</taxon>
        <taxon>Dorylaimia</taxon>
        <taxon>Mermithida</taxon>
        <taxon>Mermithoidea</taxon>
        <taxon>Mermithidae</taxon>
        <taxon>Romanomermis</taxon>
    </lineage>
</organism>
<keyword evidence="2" id="KW-1185">Reference proteome</keyword>
<dbReference type="AlphaFoldDB" id="A0A915I860"/>
<evidence type="ECO:0000313" key="2">
    <source>
        <dbReference type="Proteomes" id="UP000887565"/>
    </source>
</evidence>
<dbReference type="WBParaSite" id="nRc.2.0.1.t10354-RA">
    <property type="protein sequence ID" value="nRc.2.0.1.t10354-RA"/>
    <property type="gene ID" value="nRc.2.0.1.g10354"/>
</dbReference>
<feature type="region of interest" description="Disordered" evidence="1">
    <location>
        <begin position="40"/>
        <end position="59"/>
    </location>
</feature>
<reference evidence="3" key="1">
    <citation type="submission" date="2022-11" db="UniProtKB">
        <authorList>
            <consortium name="WormBaseParasite"/>
        </authorList>
    </citation>
    <scope>IDENTIFICATION</scope>
</reference>
<protein>
    <submittedName>
        <fullName evidence="3">Uncharacterized protein</fullName>
    </submittedName>
</protein>
<accession>A0A915I860</accession>
<evidence type="ECO:0000313" key="3">
    <source>
        <dbReference type="WBParaSite" id="nRc.2.0.1.t10354-RA"/>
    </source>
</evidence>
<proteinExistence type="predicted"/>
<evidence type="ECO:0000256" key="1">
    <source>
        <dbReference type="SAM" id="MobiDB-lite"/>
    </source>
</evidence>
<sequence length="59" mass="6172">MGEMGEGFHPQEKEGVRDEACGCIAATGNASKDMTRFLPSAQPSKYCSSPTTSTSDPSS</sequence>
<name>A0A915I860_ROMCU</name>